<accession>A0ACB8S232</accession>
<keyword evidence="2" id="KW-1185">Reference proteome</keyword>
<name>A0ACB8S232_9AGAM</name>
<evidence type="ECO:0000313" key="2">
    <source>
        <dbReference type="Proteomes" id="UP000814033"/>
    </source>
</evidence>
<reference evidence="1" key="2">
    <citation type="journal article" date="2022" name="New Phytol.">
        <title>Evolutionary transition to the ectomycorrhizal habit in the genomes of a hyperdiverse lineage of mushroom-forming fungi.</title>
        <authorList>
            <person name="Looney B."/>
            <person name="Miyauchi S."/>
            <person name="Morin E."/>
            <person name="Drula E."/>
            <person name="Courty P.E."/>
            <person name="Kohler A."/>
            <person name="Kuo A."/>
            <person name="LaButti K."/>
            <person name="Pangilinan J."/>
            <person name="Lipzen A."/>
            <person name="Riley R."/>
            <person name="Andreopoulos W."/>
            <person name="He G."/>
            <person name="Johnson J."/>
            <person name="Nolan M."/>
            <person name="Tritt A."/>
            <person name="Barry K.W."/>
            <person name="Grigoriev I.V."/>
            <person name="Nagy L.G."/>
            <person name="Hibbett D."/>
            <person name="Henrissat B."/>
            <person name="Matheny P.B."/>
            <person name="Labbe J."/>
            <person name="Martin F.M."/>
        </authorList>
    </citation>
    <scope>NUCLEOTIDE SEQUENCE</scope>
    <source>
        <strain evidence="1">FP105234-sp</strain>
    </source>
</reference>
<dbReference type="Proteomes" id="UP000814033">
    <property type="component" value="Unassembled WGS sequence"/>
</dbReference>
<protein>
    <submittedName>
        <fullName evidence="1">Terpenoid synthase</fullName>
    </submittedName>
</protein>
<comment type="caution">
    <text evidence="1">The sequence shown here is derived from an EMBL/GenBank/DDBJ whole genome shotgun (WGS) entry which is preliminary data.</text>
</comment>
<evidence type="ECO:0000313" key="1">
    <source>
        <dbReference type="EMBL" id="KAI0050182.1"/>
    </source>
</evidence>
<reference evidence="1" key="1">
    <citation type="submission" date="2021-02" db="EMBL/GenBank/DDBJ databases">
        <authorList>
            <consortium name="DOE Joint Genome Institute"/>
            <person name="Ahrendt S."/>
            <person name="Looney B.P."/>
            <person name="Miyauchi S."/>
            <person name="Morin E."/>
            <person name="Drula E."/>
            <person name="Courty P.E."/>
            <person name="Chicoki N."/>
            <person name="Fauchery L."/>
            <person name="Kohler A."/>
            <person name="Kuo A."/>
            <person name="Labutti K."/>
            <person name="Pangilinan J."/>
            <person name="Lipzen A."/>
            <person name="Riley R."/>
            <person name="Andreopoulos W."/>
            <person name="He G."/>
            <person name="Johnson J."/>
            <person name="Barry K.W."/>
            <person name="Grigoriev I.V."/>
            <person name="Nagy L."/>
            <person name="Hibbett D."/>
            <person name="Henrissat B."/>
            <person name="Matheny P.B."/>
            <person name="Labbe J."/>
            <person name="Martin F."/>
        </authorList>
    </citation>
    <scope>NUCLEOTIDE SEQUENCE</scope>
    <source>
        <strain evidence="1">FP105234-sp</strain>
    </source>
</reference>
<organism evidence="1 2">
    <name type="scientific">Auriscalpium vulgare</name>
    <dbReference type="NCBI Taxonomy" id="40419"/>
    <lineage>
        <taxon>Eukaryota</taxon>
        <taxon>Fungi</taxon>
        <taxon>Dikarya</taxon>
        <taxon>Basidiomycota</taxon>
        <taxon>Agaricomycotina</taxon>
        <taxon>Agaricomycetes</taxon>
        <taxon>Russulales</taxon>
        <taxon>Auriscalpiaceae</taxon>
        <taxon>Auriscalpium</taxon>
    </lineage>
</organism>
<gene>
    <name evidence="1" type="ORF">FA95DRAFT_1555884</name>
</gene>
<sequence length="339" mass="39307">MSSPTHFVLPDLLSLSTPFQDATNPHWRRVAAESRSWVNSYQVFTDRRRAFFFQGQSELLTSHCYPYADAEEYRMCCDFINLLFTIDEMSDEQDHAGALLTGNTYLHVLRDPSWTDGSKLAKMTADFRSRFTRKAMPNTFRRFLESSQRYIDRVVQEAGLRERGEILDLDAYLLLRRENSAVRLCFDLIPYCLGIDLPDEVVADATFQKAYYASVDMVCWANDLYSYNMELNQGLAGNNFLTVLIQKQGMDIQRASDFVGEHYKRLMDDFLDASAHMPSFGPAVDRDVQRYLQACTHWPAGNLAWSFETPRYFGARRDEIKRTRIVPLKPLELEKLEED</sequence>
<dbReference type="EMBL" id="MU275864">
    <property type="protein sequence ID" value="KAI0050182.1"/>
    <property type="molecule type" value="Genomic_DNA"/>
</dbReference>
<proteinExistence type="predicted"/>